<dbReference type="InterPro" id="IPR006089">
    <property type="entry name" value="Acyl-CoA_DH_CS"/>
</dbReference>
<dbReference type="AlphaFoldDB" id="A6F501"/>
<dbReference type="PANTHER" id="PTHR43884:SF12">
    <property type="entry name" value="ISOVALERYL-COA DEHYDROGENASE, MITOCHONDRIAL-RELATED"/>
    <property type="match status" value="1"/>
</dbReference>
<dbReference type="PROSITE" id="PS00073">
    <property type="entry name" value="ACYL_COA_DH_2"/>
    <property type="match status" value="1"/>
</dbReference>
<dbReference type="InterPro" id="IPR009075">
    <property type="entry name" value="AcylCo_DH/oxidase_C"/>
</dbReference>
<protein>
    <submittedName>
        <fullName evidence="7">Acyl-CoA dehydrogenase, C-terminal domain</fullName>
    </submittedName>
</protein>
<keyword evidence="4" id="KW-0274">FAD</keyword>
<evidence type="ECO:0000313" key="8">
    <source>
        <dbReference type="Proteomes" id="UP000005856"/>
    </source>
</evidence>
<dbReference type="STRING" id="443152.MDG893_00902"/>
<comment type="cofactor">
    <cofactor evidence="1">
        <name>FAD</name>
        <dbReference type="ChEBI" id="CHEBI:57692"/>
    </cofactor>
</comment>
<evidence type="ECO:0000256" key="3">
    <source>
        <dbReference type="ARBA" id="ARBA00022630"/>
    </source>
</evidence>
<evidence type="ECO:0000256" key="4">
    <source>
        <dbReference type="ARBA" id="ARBA00022827"/>
    </source>
</evidence>
<keyword evidence="8" id="KW-1185">Reference proteome</keyword>
<dbReference type="InterPro" id="IPR036250">
    <property type="entry name" value="AcylCo_DH-like_C"/>
</dbReference>
<organism evidence="7 8">
    <name type="scientific">Marinobacter algicola DG893</name>
    <dbReference type="NCBI Taxonomy" id="443152"/>
    <lineage>
        <taxon>Bacteria</taxon>
        <taxon>Pseudomonadati</taxon>
        <taxon>Pseudomonadota</taxon>
        <taxon>Gammaproteobacteria</taxon>
        <taxon>Pseudomonadales</taxon>
        <taxon>Marinobacteraceae</taxon>
        <taxon>Marinobacter</taxon>
    </lineage>
</organism>
<feature type="domain" description="Acyl-CoA dehydrogenase/oxidase C-terminal" evidence="5">
    <location>
        <begin position="311"/>
        <end position="436"/>
    </location>
</feature>
<feature type="domain" description="Acyl-CoA dehydrogenase/oxidase N-terminal" evidence="6">
    <location>
        <begin position="85"/>
        <end position="196"/>
    </location>
</feature>
<dbReference type="Gene3D" id="2.40.110.10">
    <property type="entry name" value="Butyryl-CoA Dehydrogenase, subunit A, domain 2"/>
    <property type="match status" value="1"/>
</dbReference>
<dbReference type="SUPFAM" id="SSF56645">
    <property type="entry name" value="Acyl-CoA dehydrogenase NM domain-like"/>
    <property type="match status" value="1"/>
</dbReference>
<reference evidence="7 8" key="1">
    <citation type="submission" date="2007-06" db="EMBL/GenBank/DDBJ databases">
        <authorList>
            <person name="Green D."/>
            <person name="Ferriera S."/>
            <person name="Johnson J."/>
            <person name="Kravitz S."/>
            <person name="Beeson K."/>
            <person name="Sutton G."/>
            <person name="Rogers Y.-H."/>
            <person name="Friedman R."/>
            <person name="Frazier M."/>
            <person name="Venter J.C."/>
        </authorList>
    </citation>
    <scope>NUCLEOTIDE SEQUENCE [LARGE SCALE GENOMIC DNA]</scope>
    <source>
        <strain evidence="7 8">DG893</strain>
    </source>
</reference>
<sequence>MARRERITRTPVGLALSMMNRLAANPMLDRLGLRQPLERTAYHGTRAGFRTLAYAGREFKRVNNWLPRKQLPNRIPGDLFDLSLTDDQQMITDMLRRLAEDRIRPAASDADETGAIPAIVTTATSELGLGLYAVPEAFGGVAEHQSPLTSVLIAEQLAWGDMGIATALLSPFSVAQAITRWGTGEQQSRYLPAFCDDTPPIATIAIDEPIPLFDPNSLQTTASETATGYTLNGLKSSVALGASADLLLIAAELHGRPRLFIVEAGATGIQTKPDPGMGLRASAPVQLRLDNVELSSDALLGDDDFDYQAFLDCGSLLRCGLSIGTSQAVLDYVIPYCNEREAFGEPISHRQSVAFMISNLAIETDSMRMLTWRAASRLEQGLSTHRETSLARLLCNEKAMEIGTNGVQLLGGHGFVKEHPVERWYRDLRSVSTLSGGLHA</sequence>
<comment type="caution">
    <text evidence="7">The sequence shown here is derived from an EMBL/GenBank/DDBJ whole genome shotgun (WGS) entry which is preliminary data.</text>
</comment>
<evidence type="ECO:0000259" key="5">
    <source>
        <dbReference type="Pfam" id="PF00441"/>
    </source>
</evidence>
<dbReference type="eggNOG" id="COG1960">
    <property type="taxonomic scope" value="Bacteria"/>
</dbReference>
<accession>A6F501</accession>
<evidence type="ECO:0000259" key="6">
    <source>
        <dbReference type="Pfam" id="PF02771"/>
    </source>
</evidence>
<dbReference type="GO" id="GO:0003995">
    <property type="term" value="F:acyl-CoA dehydrogenase activity"/>
    <property type="evidence" value="ECO:0007669"/>
    <property type="project" value="InterPro"/>
</dbReference>
<dbReference type="Pfam" id="PF00441">
    <property type="entry name" value="Acyl-CoA_dh_1"/>
    <property type="match status" value="1"/>
</dbReference>
<proteinExistence type="inferred from homology"/>
<dbReference type="Pfam" id="PF02771">
    <property type="entry name" value="Acyl-CoA_dh_N"/>
    <property type="match status" value="1"/>
</dbReference>
<dbReference type="Proteomes" id="UP000005856">
    <property type="component" value="Unassembled WGS sequence"/>
</dbReference>
<dbReference type="InterPro" id="IPR009100">
    <property type="entry name" value="AcylCoA_DH/oxidase_NM_dom_sf"/>
</dbReference>
<dbReference type="Gene3D" id="1.10.540.10">
    <property type="entry name" value="Acyl-CoA dehydrogenase/oxidase, N-terminal domain"/>
    <property type="match status" value="1"/>
</dbReference>
<dbReference type="Gene3D" id="1.20.140.10">
    <property type="entry name" value="Butyryl-CoA Dehydrogenase, subunit A, domain 3"/>
    <property type="match status" value="1"/>
</dbReference>
<keyword evidence="3" id="KW-0285">Flavoprotein</keyword>
<comment type="similarity">
    <text evidence="2">Belongs to the acyl-CoA dehydrogenase family.</text>
</comment>
<dbReference type="InterPro" id="IPR013786">
    <property type="entry name" value="AcylCoA_DH/ox_N"/>
</dbReference>
<evidence type="ECO:0000256" key="1">
    <source>
        <dbReference type="ARBA" id="ARBA00001974"/>
    </source>
</evidence>
<dbReference type="InterPro" id="IPR046373">
    <property type="entry name" value="Acyl-CoA_Oxase/DH_mid-dom_sf"/>
</dbReference>
<dbReference type="EMBL" id="ABCP01000050">
    <property type="protein sequence ID" value="EDM46157.1"/>
    <property type="molecule type" value="Genomic_DNA"/>
</dbReference>
<name>A6F501_9GAMM</name>
<dbReference type="SUPFAM" id="SSF47203">
    <property type="entry name" value="Acyl-CoA dehydrogenase C-terminal domain-like"/>
    <property type="match status" value="1"/>
</dbReference>
<dbReference type="InterPro" id="IPR037069">
    <property type="entry name" value="AcylCoA_DH/ox_N_sf"/>
</dbReference>
<gene>
    <name evidence="7" type="ORF">MDG893_00902</name>
</gene>
<dbReference type="RefSeq" id="WP_007155335.1">
    <property type="nucleotide sequence ID" value="NZ_ABCP01000050.1"/>
</dbReference>
<evidence type="ECO:0000256" key="2">
    <source>
        <dbReference type="ARBA" id="ARBA00009347"/>
    </source>
</evidence>
<dbReference type="GO" id="GO:0050660">
    <property type="term" value="F:flavin adenine dinucleotide binding"/>
    <property type="evidence" value="ECO:0007669"/>
    <property type="project" value="InterPro"/>
</dbReference>
<evidence type="ECO:0000313" key="7">
    <source>
        <dbReference type="EMBL" id="EDM46157.1"/>
    </source>
</evidence>
<dbReference type="PANTHER" id="PTHR43884">
    <property type="entry name" value="ACYL-COA DEHYDROGENASE"/>
    <property type="match status" value="1"/>
</dbReference>